<accession>A0A0Y0C4A1</accession>
<evidence type="ECO:0000256" key="1">
    <source>
        <dbReference type="SAM" id="MobiDB-lite"/>
    </source>
</evidence>
<sequence>MTLPLPKTPKVNTKAIRENWLGRYLAVEKGADKRLFAALVEATKDIDSTLASLKDVKSKTAATRRLQLALAHKEIRKRMNSLYGDVSDIIKTSQSSAAKAAVDAALKDEERLLSKILPNPVDRAQYAASLRATAERNIEATMTRVLETNRPLSKKVWKTRALSQGMVDRAINNALARGDSFEKLARDVRHLIDPSTPGGVTYAAKRLARTEINNAFHAQSIRDAQEKPWVTSMRWNLSKVHMDDPKDPCEHYAKQGLFPIDKVPDKPHPHCRCFVTPEEADDEMLEHMFNSGQLDDYLDNFIEGGDDAVPLTEAIGSLKGGPEPFDMIPSPPEPATTKAAQPKGWTGPLVAKAAANETVRATTNSIWKANVARLAFLNKAREGSRIVETKGYRGGLSSAGKKAMLGHDLEVDAPDSMALDVGRELTARIAYSEGTTQELFHAINLEGADIDRLISGSADISIPLTQVSTTAADAFEAAAALKNTETRVLLRFKEGTKAAEIDPTRQVTMGWLKVNGGVKRSEPSGGHYYILDVEQRDVREFEAFTPEGQTIPDFELIQENKLVSAATKVDPSDTKKVAGSPVVEPEPEFKTVRQRISESKDIFEIRTILKEEYYFQLNNWDDQHLDLASAKEIALGLEKNISKYPEALDTLTHVEIWPNDAMDGAYAHVQPEWDGSSKLRLNVKFANNYAQMEKSKKSGETRRWTTTGAGTNPWDATITHEFGHVLDWRYTRMDSWKDLNAIMESEYAKANPAYKKDNHTLAGRKELVSRWLGERDVIEDYHPETGEKQAFYRHIGGAPSGYSVSKPNDWGFNPAELVAESFTDVERNGDEAKPTSKAVHKWLMKKRKKLQQEGVM</sequence>
<name>A0A0Y0C4A1_9CAUD</name>
<dbReference type="Proteomes" id="UP000224265">
    <property type="component" value="Segment"/>
</dbReference>
<evidence type="ECO:0000313" key="3">
    <source>
        <dbReference type="Proteomes" id="UP000224265"/>
    </source>
</evidence>
<feature type="region of interest" description="Disordered" evidence="1">
    <location>
        <begin position="320"/>
        <end position="343"/>
    </location>
</feature>
<dbReference type="EMBL" id="KT591076">
    <property type="protein sequence ID" value="AMB17226.1"/>
    <property type="molecule type" value="Genomic_DNA"/>
</dbReference>
<reference evidence="2 3" key="1">
    <citation type="submission" date="2015-08" db="EMBL/GenBank/DDBJ databases">
        <authorList>
            <person name="Adams C.A."/>
            <person name="Ardeshna N.S."/>
            <person name="Badithe A.V."/>
            <person name="Badrani J.H."/>
            <person name="Birkholz E.A."/>
            <person name="Butler M."/>
            <person name="Chu A."/>
            <person name="Farmer C.N."/>
            <person name="Frischer G.M."/>
            <person name="Hsieh L.Y."/>
            <person name="Jackson K.B."/>
            <person name="Kagy D.N."/>
            <person name="Kendall J.C."/>
            <person name="Lin C.Y."/>
            <person name="Morgan M.N."/>
            <person name="Nachnani R."/>
            <person name="Nadeau S.M."/>
            <person name="Parikh M."/>
            <person name="Perez M.V."/>
            <person name="Peters C.E."/>
            <person name="Pogliano J."/>
            <person name="Popescu N.I."/>
            <person name="Shiao R."/>
            <person name="Song C.L."/>
            <person name="Ting J.M."/>
            <person name="Udani D.R."/>
            <person name="Waller L.B."/>
            <person name="Wang A.Y."/>
            <person name="Wu C.E."/>
            <person name="Yang A.B."/>
            <person name="Yao J."/>
            <person name="Zhang B.H."/>
            <person name="Anders K.R."/>
            <person name="Bradley K.W."/>
            <person name="Asai D.J."/>
            <person name="Bowman C.A."/>
            <person name="Russell D.A."/>
            <person name="Pope W.H."/>
            <person name="Jacobs-Sera D."/>
            <person name="Hendrix R.W."/>
            <person name="Hatfull G.F."/>
        </authorList>
    </citation>
    <scope>NUCLEOTIDE SEQUENCE [LARGE SCALE GENOMIC DNA]</scope>
</reference>
<organism evidence="2 3">
    <name type="scientific">Mycobacterium phage Weiss13</name>
    <dbReference type="NCBI Taxonomy" id="1784843"/>
    <lineage>
        <taxon>Viruses</taxon>
        <taxon>Duplodnaviria</taxon>
        <taxon>Heunggongvirae</taxon>
        <taxon>Uroviricota</taxon>
        <taxon>Caudoviricetes</taxon>
        <taxon>Papyrusvirus</taxon>
        <taxon>Papyrusvirus send513</taxon>
    </lineage>
</organism>
<protein>
    <submittedName>
        <fullName evidence="2">MuF-like minor capsid protein</fullName>
    </submittedName>
</protein>
<proteinExistence type="predicted"/>
<evidence type="ECO:0000313" key="2">
    <source>
        <dbReference type="EMBL" id="AMB17226.1"/>
    </source>
</evidence>
<gene>
    <name evidence="2" type="ORF">SEA_WEISS13_12</name>
</gene>